<dbReference type="PhylomeDB" id="A0A0G4HIX2"/>
<evidence type="ECO:0000313" key="7">
    <source>
        <dbReference type="EMBL" id="CEM44148.1"/>
    </source>
</evidence>
<feature type="binding site" description="axial binding residue" evidence="5">
    <location>
        <position position="531"/>
    </location>
    <ligand>
        <name>heme</name>
        <dbReference type="ChEBI" id="CHEBI:30413"/>
    </ligand>
    <ligandPart>
        <name>Fe</name>
        <dbReference type="ChEBI" id="CHEBI:18248"/>
    </ligandPart>
</feature>
<keyword evidence="3" id="KW-0560">Oxidoreductase</keyword>
<proteinExistence type="inferred from homology"/>
<sequence length="602" mass="68029">MKFEFDRSSFAAVGGLAAAAAAGYYLYQNYVRKPNCPITPHVIPRAIPLVGNIVRALRAQSLDENVKDFEEAFPKETIAFMLPMQGWVVATVSPKNAEWILRTNFENYPKGPKLHDILEDFLGDGIFSTDEQIWRTHRKRAAPMFSLTMLRDFMFKVFVKHTNTMLEMIQEAADKGETVDMYSLLNRFTLECVGEIGFGTELGCLRDSDFEFMSAFDRANELSELRGWNPFWKILRLFNLGPEAMLRQDVSTLNRLSLSIVRERREELLRCDDDRAFADAVRSSRSRASRQLSKTSSMSGSVTTTVSSLRNSSRKGLKVRFTDENSEDGTIDDSSPLEVSKTLRPSTAETPRSHAPPSAACRDFLSLYMTADPTTTDSQLRDMVLNFLIAGKDTMSQAMSWALYELMQHPRVLQKAREEIKKAREETKGGDLNFEVTRNKLPYLVSVLHETLRLHPSVPRLFKTAKNDDYLPDGTFIPQGSITVVCAHTMGHLKSVWGEDAKEFRPERWMEMKSFPSSAKHVAFQAGPRECLGRHMAMLEMACAMSHLLEAFDFEPAMDLKECVPRSGLTLAMKNGLHVKVQRSGQQPARSSSERLVETRGA</sequence>
<dbReference type="SUPFAM" id="SSF48264">
    <property type="entry name" value="Cytochrome P450"/>
    <property type="match status" value="2"/>
</dbReference>
<name>A0A0G4HIX2_9ALVE</name>
<dbReference type="InterPro" id="IPR036396">
    <property type="entry name" value="Cyt_P450_sf"/>
</dbReference>
<dbReference type="PRINTS" id="PR00385">
    <property type="entry name" value="P450"/>
</dbReference>
<feature type="compositionally biased region" description="Basic and acidic residues" evidence="6">
    <location>
        <begin position="592"/>
        <end position="602"/>
    </location>
</feature>
<dbReference type="EMBL" id="CDMZ01002851">
    <property type="protein sequence ID" value="CEM44148.1"/>
    <property type="molecule type" value="Genomic_DNA"/>
</dbReference>
<comment type="cofactor">
    <cofactor evidence="5">
        <name>heme</name>
        <dbReference type="ChEBI" id="CHEBI:30413"/>
    </cofactor>
</comment>
<dbReference type="VEuPathDB" id="CryptoDB:Cvel_28088"/>
<dbReference type="GO" id="GO:0016705">
    <property type="term" value="F:oxidoreductase activity, acting on paired donors, with incorporation or reduction of molecular oxygen"/>
    <property type="evidence" value="ECO:0007669"/>
    <property type="project" value="InterPro"/>
</dbReference>
<evidence type="ECO:0000256" key="2">
    <source>
        <dbReference type="ARBA" id="ARBA00022723"/>
    </source>
</evidence>
<dbReference type="InterPro" id="IPR001128">
    <property type="entry name" value="Cyt_P450"/>
</dbReference>
<dbReference type="GO" id="GO:0005506">
    <property type="term" value="F:iron ion binding"/>
    <property type="evidence" value="ECO:0007669"/>
    <property type="project" value="InterPro"/>
</dbReference>
<evidence type="ECO:0000256" key="4">
    <source>
        <dbReference type="ARBA" id="ARBA00023004"/>
    </source>
</evidence>
<feature type="region of interest" description="Disordered" evidence="6">
    <location>
        <begin position="288"/>
        <end position="357"/>
    </location>
</feature>
<evidence type="ECO:0000256" key="5">
    <source>
        <dbReference type="PIRSR" id="PIRSR602401-1"/>
    </source>
</evidence>
<reference evidence="7" key="1">
    <citation type="submission" date="2014-11" db="EMBL/GenBank/DDBJ databases">
        <authorList>
            <person name="Otto D Thomas"/>
            <person name="Naeem Raeece"/>
        </authorList>
    </citation>
    <scope>NUCLEOTIDE SEQUENCE</scope>
</reference>
<dbReference type="GO" id="GO:0004497">
    <property type="term" value="F:monooxygenase activity"/>
    <property type="evidence" value="ECO:0007669"/>
    <property type="project" value="InterPro"/>
</dbReference>
<keyword evidence="4 5" id="KW-0408">Iron</keyword>
<feature type="compositionally biased region" description="Low complexity" evidence="6">
    <location>
        <begin position="289"/>
        <end position="308"/>
    </location>
</feature>
<keyword evidence="5" id="KW-0349">Heme</keyword>
<accession>A0A0G4HIX2</accession>
<gene>
    <name evidence="7" type="ORF">Cvel_28088</name>
</gene>
<evidence type="ECO:0000256" key="3">
    <source>
        <dbReference type="ARBA" id="ARBA00023002"/>
    </source>
</evidence>
<dbReference type="GO" id="GO:0020037">
    <property type="term" value="F:heme binding"/>
    <property type="evidence" value="ECO:0007669"/>
    <property type="project" value="InterPro"/>
</dbReference>
<evidence type="ECO:0000256" key="6">
    <source>
        <dbReference type="SAM" id="MobiDB-lite"/>
    </source>
</evidence>
<dbReference type="Pfam" id="PF00067">
    <property type="entry name" value="p450"/>
    <property type="match status" value="2"/>
</dbReference>
<dbReference type="Gene3D" id="1.10.630.10">
    <property type="entry name" value="Cytochrome P450"/>
    <property type="match status" value="2"/>
</dbReference>
<feature type="region of interest" description="Disordered" evidence="6">
    <location>
        <begin position="580"/>
        <end position="602"/>
    </location>
</feature>
<evidence type="ECO:0000256" key="1">
    <source>
        <dbReference type="ARBA" id="ARBA00010617"/>
    </source>
</evidence>
<keyword evidence="2 5" id="KW-0479">Metal-binding</keyword>
<evidence type="ECO:0008006" key="8">
    <source>
        <dbReference type="Google" id="ProtNLM"/>
    </source>
</evidence>
<dbReference type="AlphaFoldDB" id="A0A0G4HIX2"/>
<dbReference type="InterPro" id="IPR002401">
    <property type="entry name" value="Cyt_P450_E_grp-I"/>
</dbReference>
<protein>
    <recommendedName>
        <fullName evidence="8">Cytochrome P450</fullName>
    </recommendedName>
</protein>
<organism evidence="7">
    <name type="scientific">Chromera velia CCMP2878</name>
    <dbReference type="NCBI Taxonomy" id="1169474"/>
    <lineage>
        <taxon>Eukaryota</taxon>
        <taxon>Sar</taxon>
        <taxon>Alveolata</taxon>
        <taxon>Colpodellida</taxon>
        <taxon>Chromeraceae</taxon>
        <taxon>Chromera</taxon>
    </lineage>
</organism>
<dbReference type="PRINTS" id="PR00463">
    <property type="entry name" value="EP450I"/>
</dbReference>
<dbReference type="PANTHER" id="PTHR24296">
    <property type="entry name" value="CYTOCHROME P450"/>
    <property type="match status" value="1"/>
</dbReference>
<comment type="similarity">
    <text evidence="1">Belongs to the cytochrome P450 family.</text>
</comment>